<accession>A0A081NBH6</accession>
<sequence length="113" mass="13195">MAPVFGFLRSIIMVLCYKKHQKPEPFLSQLAKKLRRGSQKTTFQFVLLVFGEEIADIVTLKAIFKNTPPKMFKMGKPYIYPRFLSFGTAITMRNNSHQIRFHFACLRIHSNLK</sequence>
<organism evidence="1 2">
    <name type="scientific">Endozoicomonas montiporae</name>
    <dbReference type="NCBI Taxonomy" id="1027273"/>
    <lineage>
        <taxon>Bacteria</taxon>
        <taxon>Pseudomonadati</taxon>
        <taxon>Pseudomonadota</taxon>
        <taxon>Gammaproteobacteria</taxon>
        <taxon>Oceanospirillales</taxon>
        <taxon>Endozoicomonadaceae</taxon>
        <taxon>Endozoicomonas</taxon>
    </lineage>
</organism>
<dbReference type="AlphaFoldDB" id="A0A081NBH6"/>
<protein>
    <submittedName>
        <fullName evidence="1">Uncharacterized protein</fullName>
    </submittedName>
</protein>
<comment type="caution">
    <text evidence="1">The sequence shown here is derived from an EMBL/GenBank/DDBJ whole genome shotgun (WGS) entry which is preliminary data.</text>
</comment>
<evidence type="ECO:0000313" key="1">
    <source>
        <dbReference type="EMBL" id="KEQ15799.1"/>
    </source>
</evidence>
<gene>
    <name evidence="1" type="ORF">GZ77_04495</name>
</gene>
<evidence type="ECO:0000313" key="2">
    <source>
        <dbReference type="Proteomes" id="UP000028006"/>
    </source>
</evidence>
<reference evidence="1 2" key="1">
    <citation type="submission" date="2014-06" db="EMBL/GenBank/DDBJ databases">
        <title>Whole Genome Sequences of Three Symbiotic Endozoicomonas Bacteria.</title>
        <authorList>
            <person name="Neave M.J."/>
            <person name="Apprill A."/>
            <person name="Voolstra C.R."/>
        </authorList>
    </citation>
    <scope>NUCLEOTIDE SEQUENCE [LARGE SCALE GENOMIC DNA]</scope>
    <source>
        <strain evidence="1 2">LMG 24815</strain>
    </source>
</reference>
<name>A0A081NBH6_9GAMM</name>
<keyword evidence="2" id="KW-1185">Reference proteome</keyword>
<proteinExistence type="predicted"/>
<dbReference type="EMBL" id="JOKG01000001">
    <property type="protein sequence ID" value="KEQ15799.1"/>
    <property type="molecule type" value="Genomic_DNA"/>
</dbReference>
<dbReference type="Proteomes" id="UP000028006">
    <property type="component" value="Unassembled WGS sequence"/>
</dbReference>